<proteinExistence type="predicted"/>
<dbReference type="InterPro" id="IPR005158">
    <property type="entry name" value="BTAD"/>
</dbReference>
<dbReference type="SMART" id="SM01043">
    <property type="entry name" value="BTAD"/>
    <property type="match status" value="1"/>
</dbReference>
<dbReference type="AlphaFoldDB" id="A0A5D0NZM4"/>
<sequence length="370" mass="41181">MITTSPKSSTTTQPPWLQERLVSGSGTRFIRIPLFFRGGFPFTSDQSKKRSNAIWHDPCYSHVPRACGEHAVPRNYPSTTQRKLVDVKYELLGPVRAHTGDGWVAFQPQGELFLASLLLAEGRRVGHDRLVECVWGDAPPSDPPDQLRRLALQVRDTLRRREVIRTEPGGYGITVGREELDVFRFREKVAQAETADTEDAVPLLQEALGEWGGSVEPLPGRHGTWVDSVRRTLQEERREAQNALFLAELRSGGNPNLAADIRGTIDERSGPEDDLRVLLIAAQFRSDGRWQGAADLEHVLREADRKGVRASDRLLRVLRGPGEEVPRDEERARRSGPVFNNTATGNARVGNQGIANGPIHMGGSEREEQS</sequence>
<dbReference type="PANTHER" id="PTHR35807">
    <property type="entry name" value="TRANSCRIPTIONAL REGULATOR REDD-RELATED"/>
    <property type="match status" value="1"/>
</dbReference>
<dbReference type="Gene3D" id="1.25.40.10">
    <property type="entry name" value="Tetratricopeptide repeat domain"/>
    <property type="match status" value="1"/>
</dbReference>
<evidence type="ECO:0000313" key="5">
    <source>
        <dbReference type="EMBL" id="TYB49802.1"/>
    </source>
</evidence>
<dbReference type="InterPro" id="IPR016032">
    <property type="entry name" value="Sig_transdc_resp-reg_C-effctor"/>
</dbReference>
<reference evidence="5 6" key="1">
    <citation type="submission" date="2019-08" db="EMBL/GenBank/DDBJ databases">
        <title>Actinomadura sp. nov. CYP1-5 isolated from mountain soil.</title>
        <authorList>
            <person name="Songsumanus A."/>
            <person name="Kuncharoen N."/>
            <person name="Kudo T."/>
            <person name="Yuki M."/>
            <person name="Igarashi Y."/>
            <person name="Tanasupawat S."/>
        </authorList>
    </citation>
    <scope>NUCLEOTIDE SEQUENCE [LARGE SCALE GENOMIC DNA]</scope>
    <source>
        <strain evidence="5 6">JCM 14158</strain>
    </source>
</reference>
<evidence type="ECO:0000256" key="1">
    <source>
        <dbReference type="ARBA" id="ARBA00023015"/>
    </source>
</evidence>
<dbReference type="Proteomes" id="UP000323380">
    <property type="component" value="Unassembled WGS sequence"/>
</dbReference>
<protein>
    <recommendedName>
        <fullName evidence="4">Bacterial transcriptional activator domain-containing protein</fullName>
    </recommendedName>
</protein>
<name>A0A5D0NZM4_9ACTN</name>
<keyword evidence="2" id="KW-0804">Transcription</keyword>
<dbReference type="SUPFAM" id="SSF46894">
    <property type="entry name" value="C-terminal effector domain of the bipartite response regulators"/>
    <property type="match status" value="1"/>
</dbReference>
<evidence type="ECO:0000256" key="3">
    <source>
        <dbReference type="SAM" id="MobiDB-lite"/>
    </source>
</evidence>
<feature type="compositionally biased region" description="Basic and acidic residues" evidence="3">
    <location>
        <begin position="323"/>
        <end position="333"/>
    </location>
</feature>
<evidence type="ECO:0000256" key="2">
    <source>
        <dbReference type="ARBA" id="ARBA00023163"/>
    </source>
</evidence>
<dbReference type="GO" id="GO:0006355">
    <property type="term" value="P:regulation of DNA-templated transcription"/>
    <property type="evidence" value="ECO:0007669"/>
    <property type="project" value="InterPro"/>
</dbReference>
<feature type="domain" description="Bacterial transcriptional activator" evidence="4">
    <location>
        <begin position="180"/>
        <end position="318"/>
    </location>
</feature>
<dbReference type="EMBL" id="VSFG01000001">
    <property type="protein sequence ID" value="TYB49802.1"/>
    <property type="molecule type" value="Genomic_DNA"/>
</dbReference>
<accession>A0A5D0NZM4</accession>
<dbReference type="GO" id="GO:0003677">
    <property type="term" value="F:DNA binding"/>
    <property type="evidence" value="ECO:0007669"/>
    <property type="project" value="InterPro"/>
</dbReference>
<comment type="caution">
    <text evidence="5">The sequence shown here is derived from an EMBL/GenBank/DDBJ whole genome shotgun (WGS) entry which is preliminary data.</text>
</comment>
<dbReference type="Gene3D" id="1.10.10.10">
    <property type="entry name" value="Winged helix-like DNA-binding domain superfamily/Winged helix DNA-binding domain"/>
    <property type="match status" value="1"/>
</dbReference>
<dbReference type="PANTHER" id="PTHR35807:SF1">
    <property type="entry name" value="TRANSCRIPTIONAL REGULATOR REDD"/>
    <property type="match status" value="1"/>
</dbReference>
<gene>
    <name evidence="5" type="ORF">FXF69_12330</name>
</gene>
<keyword evidence="6" id="KW-1185">Reference proteome</keyword>
<evidence type="ECO:0000313" key="6">
    <source>
        <dbReference type="Proteomes" id="UP000323380"/>
    </source>
</evidence>
<feature type="region of interest" description="Disordered" evidence="3">
    <location>
        <begin position="323"/>
        <end position="370"/>
    </location>
</feature>
<dbReference type="InterPro" id="IPR036388">
    <property type="entry name" value="WH-like_DNA-bd_sf"/>
</dbReference>
<organism evidence="5 6">
    <name type="scientific">Actinomadura chibensis</name>
    <dbReference type="NCBI Taxonomy" id="392828"/>
    <lineage>
        <taxon>Bacteria</taxon>
        <taxon>Bacillati</taxon>
        <taxon>Actinomycetota</taxon>
        <taxon>Actinomycetes</taxon>
        <taxon>Streptosporangiales</taxon>
        <taxon>Thermomonosporaceae</taxon>
        <taxon>Actinomadura</taxon>
    </lineage>
</organism>
<keyword evidence="1" id="KW-0805">Transcription regulation</keyword>
<dbReference type="STRING" id="1220554.GCA_001552135_07558"/>
<dbReference type="InterPro" id="IPR051677">
    <property type="entry name" value="AfsR-DnrI-RedD_regulator"/>
</dbReference>
<dbReference type="InterPro" id="IPR011990">
    <property type="entry name" value="TPR-like_helical_dom_sf"/>
</dbReference>
<evidence type="ECO:0000259" key="4">
    <source>
        <dbReference type="SMART" id="SM01043"/>
    </source>
</evidence>
<dbReference type="Pfam" id="PF03704">
    <property type="entry name" value="BTAD"/>
    <property type="match status" value="1"/>
</dbReference>